<reference evidence="3 4" key="1">
    <citation type="submission" date="2020-12" db="EMBL/GenBank/DDBJ databases">
        <title>Concerted genomic and epigenomic changes stabilize Arabidopsis allopolyploids.</title>
        <authorList>
            <person name="Chen Z."/>
        </authorList>
    </citation>
    <scope>NUCLEOTIDE SEQUENCE [LARGE SCALE GENOMIC DNA]</scope>
    <source>
        <strain evidence="3">Allo738</strain>
        <tissue evidence="3">Leaf</tissue>
    </source>
</reference>
<feature type="domain" description="RPN1 N-terminal" evidence="2">
    <location>
        <begin position="2"/>
        <end position="74"/>
    </location>
</feature>
<sequence length="294" mass="31959">MVQNPNPDLQKAALESMRQEIRASTSSMTSVPKPLKFLRPQYVTLKAFHETMADSNLKKYISDILSVLALTTLYRLHYFLITRSFMPATKHQTSGQNDDDLVNLAHQIFYEDYGANFTLEHAWSAVRYEQNWLSEFPTTGTAKRRKCKEQQREESVSVPAGIEENQSQSKIRSPGVKAANTKFQAKPSIAVVVVVSGDGSGGGDDDNGSGDTNGDVDGGGCDDIIVAITVINDHGDLVVDANGSGGTNGDIDGGGCDDMVVAVIMINDGVKSIRSKKIILYGIQHWHPSNQGKP</sequence>
<evidence type="ECO:0000259" key="2">
    <source>
        <dbReference type="Pfam" id="PF17781"/>
    </source>
</evidence>
<organism evidence="3 4">
    <name type="scientific">Arabidopsis thaliana x Arabidopsis arenosa</name>
    <dbReference type="NCBI Taxonomy" id="1240361"/>
    <lineage>
        <taxon>Eukaryota</taxon>
        <taxon>Viridiplantae</taxon>
        <taxon>Streptophyta</taxon>
        <taxon>Embryophyta</taxon>
        <taxon>Tracheophyta</taxon>
        <taxon>Spermatophyta</taxon>
        <taxon>Magnoliopsida</taxon>
        <taxon>eudicotyledons</taxon>
        <taxon>Gunneridae</taxon>
        <taxon>Pentapetalae</taxon>
        <taxon>rosids</taxon>
        <taxon>malvids</taxon>
        <taxon>Brassicales</taxon>
        <taxon>Brassicaceae</taxon>
        <taxon>Camelineae</taxon>
        <taxon>Arabidopsis</taxon>
    </lineage>
</organism>
<dbReference type="EMBL" id="JAEFBK010000004">
    <property type="protein sequence ID" value="KAG7615264.1"/>
    <property type="molecule type" value="Genomic_DNA"/>
</dbReference>
<feature type="region of interest" description="Disordered" evidence="1">
    <location>
        <begin position="140"/>
        <end position="175"/>
    </location>
</feature>
<dbReference type="Pfam" id="PF17781">
    <property type="entry name" value="RPN1_RPN2_N"/>
    <property type="match status" value="1"/>
</dbReference>
<evidence type="ECO:0000313" key="4">
    <source>
        <dbReference type="Proteomes" id="UP000694240"/>
    </source>
</evidence>
<protein>
    <recommendedName>
        <fullName evidence="2">RPN1 N-terminal domain-containing protein</fullName>
    </recommendedName>
</protein>
<evidence type="ECO:0000313" key="3">
    <source>
        <dbReference type="EMBL" id="KAG7615264.1"/>
    </source>
</evidence>
<gene>
    <name evidence="3" type="ORF">ISN45_At04g008080</name>
</gene>
<feature type="region of interest" description="Disordered" evidence="1">
    <location>
        <begin position="196"/>
        <end position="216"/>
    </location>
</feature>
<proteinExistence type="predicted"/>
<dbReference type="PANTHER" id="PTHR45023">
    <property type="match status" value="1"/>
</dbReference>
<name>A0A8T2E073_9BRAS</name>
<dbReference type="PANTHER" id="PTHR45023:SF4">
    <property type="entry name" value="GLYCINE-RICH PROTEIN-RELATED"/>
    <property type="match status" value="1"/>
</dbReference>
<comment type="caution">
    <text evidence="3">The sequence shown here is derived from an EMBL/GenBank/DDBJ whole genome shotgun (WGS) entry which is preliminary data.</text>
</comment>
<dbReference type="InterPro" id="IPR040892">
    <property type="entry name" value="RPN1_N"/>
</dbReference>
<dbReference type="Proteomes" id="UP000694240">
    <property type="component" value="Chromosome 4"/>
</dbReference>
<accession>A0A8T2E073</accession>
<keyword evidence="4" id="KW-1185">Reference proteome</keyword>
<dbReference type="AlphaFoldDB" id="A0A8T2E073"/>
<evidence type="ECO:0000256" key="1">
    <source>
        <dbReference type="SAM" id="MobiDB-lite"/>
    </source>
</evidence>